<dbReference type="AlphaFoldDB" id="A0A401T3T7"/>
<dbReference type="Proteomes" id="UP000287033">
    <property type="component" value="Unassembled WGS sequence"/>
</dbReference>
<dbReference type="STRING" id="137246.A0A401T3T7"/>
<protein>
    <recommendedName>
        <fullName evidence="4">Cornifelin</fullName>
    </recommendedName>
</protein>
<evidence type="ECO:0000256" key="1">
    <source>
        <dbReference type="ARBA" id="ARBA00009024"/>
    </source>
</evidence>
<reference evidence="2 3" key="1">
    <citation type="journal article" date="2018" name="Nat. Ecol. Evol.">
        <title>Shark genomes provide insights into elasmobranch evolution and the origin of vertebrates.</title>
        <authorList>
            <person name="Hara Y"/>
            <person name="Yamaguchi K"/>
            <person name="Onimaru K"/>
            <person name="Kadota M"/>
            <person name="Koyanagi M"/>
            <person name="Keeley SD"/>
            <person name="Tatsumi K"/>
            <person name="Tanaka K"/>
            <person name="Motone F"/>
            <person name="Kageyama Y"/>
            <person name="Nozu R"/>
            <person name="Adachi N"/>
            <person name="Nishimura O"/>
            <person name="Nakagawa R"/>
            <person name="Tanegashima C"/>
            <person name="Kiyatake I"/>
            <person name="Matsumoto R"/>
            <person name="Murakumo K"/>
            <person name="Nishida K"/>
            <person name="Terakita A"/>
            <person name="Kuratani S"/>
            <person name="Sato K"/>
            <person name="Hyodo S Kuraku.S."/>
        </authorList>
    </citation>
    <scope>NUCLEOTIDE SEQUENCE [LARGE SCALE GENOMIC DNA]</scope>
</reference>
<evidence type="ECO:0000313" key="3">
    <source>
        <dbReference type="Proteomes" id="UP000287033"/>
    </source>
</evidence>
<evidence type="ECO:0008006" key="4">
    <source>
        <dbReference type="Google" id="ProtNLM"/>
    </source>
</evidence>
<dbReference type="OrthoDB" id="1045822at2759"/>
<dbReference type="PANTHER" id="PTHR15907">
    <property type="entry name" value="DUF614 FAMILY PROTEIN-RELATED"/>
    <property type="match status" value="1"/>
</dbReference>
<accession>A0A401T3T7</accession>
<dbReference type="NCBIfam" id="TIGR01571">
    <property type="entry name" value="A_thal_Cys_rich"/>
    <property type="match status" value="1"/>
</dbReference>
<dbReference type="InterPro" id="IPR006461">
    <property type="entry name" value="PLAC_motif_containing"/>
</dbReference>
<comment type="similarity">
    <text evidence="1">Belongs to the cornifelin family.</text>
</comment>
<dbReference type="EMBL" id="BEZZ01000978">
    <property type="protein sequence ID" value="GCC37319.1"/>
    <property type="molecule type" value="Genomic_DNA"/>
</dbReference>
<proteinExistence type="inferred from homology"/>
<keyword evidence="3" id="KW-1185">Reference proteome</keyword>
<dbReference type="Pfam" id="PF04749">
    <property type="entry name" value="PLAC8"/>
    <property type="match status" value="1"/>
</dbReference>
<name>A0A401T3T7_CHIPU</name>
<organism evidence="2 3">
    <name type="scientific">Chiloscyllium punctatum</name>
    <name type="common">Brownbanded bambooshark</name>
    <name type="synonym">Hemiscyllium punctatum</name>
    <dbReference type="NCBI Taxonomy" id="137246"/>
    <lineage>
        <taxon>Eukaryota</taxon>
        <taxon>Metazoa</taxon>
        <taxon>Chordata</taxon>
        <taxon>Craniata</taxon>
        <taxon>Vertebrata</taxon>
        <taxon>Chondrichthyes</taxon>
        <taxon>Elasmobranchii</taxon>
        <taxon>Galeomorphii</taxon>
        <taxon>Galeoidea</taxon>
        <taxon>Orectolobiformes</taxon>
        <taxon>Hemiscylliidae</taxon>
        <taxon>Chiloscyllium</taxon>
    </lineage>
</organism>
<sequence length="113" mass="12334">MSLPGVITQQPITERNPLIGKGSWRSGLCDLADNIPVCVLGALCPQILSCHLAHSYGENCCLPLVPGGMIALRTHMRLSYNIEGTICDDAVMLMFCGPCEICRMTRELRTRNG</sequence>
<dbReference type="OMA" id="ALMTCCC"/>
<gene>
    <name evidence="2" type="ORF">chiPu_0015823</name>
</gene>
<comment type="caution">
    <text evidence="2">The sequence shown here is derived from an EMBL/GenBank/DDBJ whole genome shotgun (WGS) entry which is preliminary data.</text>
</comment>
<evidence type="ECO:0000313" key="2">
    <source>
        <dbReference type="EMBL" id="GCC37319.1"/>
    </source>
</evidence>